<evidence type="ECO:0000256" key="3">
    <source>
        <dbReference type="ARBA" id="ARBA00022989"/>
    </source>
</evidence>
<name>A0AAE0DLN3_9LECA</name>
<gene>
    <name evidence="8" type="ORF">OEA41_001770</name>
</gene>
<evidence type="ECO:0000259" key="7">
    <source>
        <dbReference type="Pfam" id="PF20684"/>
    </source>
</evidence>
<reference evidence="8" key="1">
    <citation type="submission" date="2022-11" db="EMBL/GenBank/DDBJ databases">
        <title>Chromosomal genome sequence assembly and mating type (MAT) locus characterization of the leprose asexual lichenized fungus Lepraria neglecta (Nyl.) Erichsen.</title>
        <authorList>
            <person name="Allen J.L."/>
            <person name="Pfeffer B."/>
        </authorList>
    </citation>
    <scope>NUCLEOTIDE SEQUENCE</scope>
    <source>
        <strain evidence="8">Allen 5258</strain>
    </source>
</reference>
<evidence type="ECO:0000256" key="5">
    <source>
        <dbReference type="ARBA" id="ARBA00038359"/>
    </source>
</evidence>
<proteinExistence type="inferred from homology"/>
<dbReference type="EMBL" id="JASNWA010000006">
    <property type="protein sequence ID" value="KAK3174524.1"/>
    <property type="molecule type" value="Genomic_DNA"/>
</dbReference>
<organism evidence="8 9">
    <name type="scientific">Lepraria neglecta</name>
    <dbReference type="NCBI Taxonomy" id="209136"/>
    <lineage>
        <taxon>Eukaryota</taxon>
        <taxon>Fungi</taxon>
        <taxon>Dikarya</taxon>
        <taxon>Ascomycota</taxon>
        <taxon>Pezizomycotina</taxon>
        <taxon>Lecanoromycetes</taxon>
        <taxon>OSLEUM clade</taxon>
        <taxon>Lecanoromycetidae</taxon>
        <taxon>Lecanorales</taxon>
        <taxon>Lecanorineae</taxon>
        <taxon>Stereocaulaceae</taxon>
        <taxon>Lepraria</taxon>
    </lineage>
</organism>
<feature type="transmembrane region" description="Helical" evidence="6">
    <location>
        <begin position="35"/>
        <end position="56"/>
    </location>
</feature>
<evidence type="ECO:0000313" key="9">
    <source>
        <dbReference type="Proteomes" id="UP001276659"/>
    </source>
</evidence>
<keyword evidence="4 6" id="KW-0472">Membrane</keyword>
<dbReference type="InterPro" id="IPR052337">
    <property type="entry name" value="SAT4-like"/>
</dbReference>
<dbReference type="PANTHER" id="PTHR33048:SF108">
    <property type="entry name" value="INTEGRAL MEMBRANE PROTEIN"/>
    <property type="match status" value="1"/>
</dbReference>
<evidence type="ECO:0000256" key="1">
    <source>
        <dbReference type="ARBA" id="ARBA00004141"/>
    </source>
</evidence>
<evidence type="ECO:0000256" key="6">
    <source>
        <dbReference type="SAM" id="Phobius"/>
    </source>
</evidence>
<comment type="similarity">
    <text evidence="5">Belongs to the SAT4 family.</text>
</comment>
<comment type="subcellular location">
    <subcellularLocation>
        <location evidence="1">Membrane</location>
        <topology evidence="1">Multi-pass membrane protein</topology>
    </subcellularLocation>
</comment>
<feature type="domain" description="Rhodopsin" evidence="7">
    <location>
        <begin position="94"/>
        <end position="146"/>
    </location>
</feature>
<dbReference type="PANTHER" id="PTHR33048">
    <property type="entry name" value="PTH11-LIKE INTEGRAL MEMBRANE PROTEIN (AFU_ORTHOLOGUE AFUA_5G11245)"/>
    <property type="match status" value="1"/>
</dbReference>
<evidence type="ECO:0000313" key="8">
    <source>
        <dbReference type="EMBL" id="KAK3174524.1"/>
    </source>
</evidence>
<dbReference type="AlphaFoldDB" id="A0AAE0DLN3"/>
<evidence type="ECO:0000256" key="2">
    <source>
        <dbReference type="ARBA" id="ARBA00022692"/>
    </source>
</evidence>
<dbReference type="GO" id="GO:0016020">
    <property type="term" value="C:membrane"/>
    <property type="evidence" value="ECO:0007669"/>
    <property type="project" value="UniProtKB-SubCell"/>
</dbReference>
<keyword evidence="2 6" id="KW-0812">Transmembrane</keyword>
<comment type="caution">
    <text evidence="8">The sequence shown here is derived from an EMBL/GenBank/DDBJ whole genome shotgun (WGS) entry which is preliminary data.</text>
</comment>
<dbReference type="Proteomes" id="UP001276659">
    <property type="component" value="Unassembled WGS sequence"/>
</dbReference>
<accession>A0AAE0DLN3</accession>
<keyword evidence="9" id="KW-1185">Reference proteome</keyword>
<dbReference type="InterPro" id="IPR049326">
    <property type="entry name" value="Rhodopsin_dom_fungi"/>
</dbReference>
<sequence>MTSPQVPDLSNLPALKPPPGVIPDFQHASGIANTIIAVNAVFLVLMAICLAARVYVKIAIIRGFWWDDVTFYISEISVAIAVEALCTTAPPNPSLCSNDYKNTIAQACINVVTDVAVLGFPITKVFNLQMPLQRKIRVSAIFGVGLL</sequence>
<keyword evidence="3 6" id="KW-1133">Transmembrane helix</keyword>
<protein>
    <recommendedName>
        <fullName evidence="7">Rhodopsin domain-containing protein</fullName>
    </recommendedName>
</protein>
<evidence type="ECO:0000256" key="4">
    <source>
        <dbReference type="ARBA" id="ARBA00023136"/>
    </source>
</evidence>
<dbReference type="Pfam" id="PF20684">
    <property type="entry name" value="Fung_rhodopsin"/>
    <property type="match status" value="1"/>
</dbReference>